<dbReference type="OrthoDB" id="9802624at2"/>
<dbReference type="Gene3D" id="3.20.20.60">
    <property type="entry name" value="Phosphoenolpyruvate-binding domains"/>
    <property type="match status" value="1"/>
</dbReference>
<dbReference type="GO" id="GO:0005737">
    <property type="term" value="C:cytoplasm"/>
    <property type="evidence" value="ECO:0007669"/>
    <property type="project" value="UniProtKB-ARBA"/>
</dbReference>
<keyword evidence="4" id="KW-0456">Lyase</keyword>
<dbReference type="AlphaFoldDB" id="A0A4R2PSB9"/>
<dbReference type="InterPro" id="IPR015813">
    <property type="entry name" value="Pyrv/PenolPyrv_kinase-like_dom"/>
</dbReference>
<reference evidence="9 10" key="1">
    <citation type="submission" date="2019-03" db="EMBL/GenBank/DDBJ databases">
        <title>Genomic Encyclopedia of Type Strains, Phase IV (KMG-IV): sequencing the most valuable type-strain genomes for metagenomic binning, comparative biology and taxonomic classification.</title>
        <authorList>
            <person name="Goeker M."/>
        </authorList>
    </citation>
    <scope>NUCLEOTIDE SEQUENCE [LARGE SCALE GENOMIC DNA]</scope>
    <source>
        <strain evidence="9 10">DSM 18063</strain>
    </source>
</reference>
<keyword evidence="3" id="KW-0479">Metal-binding</keyword>
<evidence type="ECO:0000256" key="5">
    <source>
        <dbReference type="ARBA" id="ARBA00023317"/>
    </source>
</evidence>
<dbReference type="FunFam" id="3.20.20.60:FF:000004">
    <property type="entry name" value="5-keto-4-deoxy-D-glucarate aldolase"/>
    <property type="match status" value="1"/>
</dbReference>
<evidence type="ECO:0000256" key="2">
    <source>
        <dbReference type="ARBA" id="ARBA00005568"/>
    </source>
</evidence>
<dbReference type="InterPro" id="IPR040442">
    <property type="entry name" value="Pyrv_kinase-like_dom_sf"/>
</dbReference>
<dbReference type="InterPro" id="IPR005000">
    <property type="entry name" value="Aldolase/citrate-lyase_domain"/>
</dbReference>
<comment type="cofactor">
    <cofactor evidence="1">
        <name>a divalent metal cation</name>
        <dbReference type="ChEBI" id="CHEBI:60240"/>
    </cofactor>
</comment>
<evidence type="ECO:0000313" key="9">
    <source>
        <dbReference type="EMBL" id="TCP38749.1"/>
    </source>
</evidence>
<dbReference type="InterPro" id="IPR050251">
    <property type="entry name" value="HpcH-HpaI_aldolase"/>
</dbReference>
<name>A0A4R2PSB9_9RHOB</name>
<evidence type="ECO:0000256" key="4">
    <source>
        <dbReference type="ARBA" id="ARBA00023239"/>
    </source>
</evidence>
<organism evidence="9 10">
    <name type="scientific">Rhodovulum marinum</name>
    <dbReference type="NCBI Taxonomy" id="320662"/>
    <lineage>
        <taxon>Bacteria</taxon>
        <taxon>Pseudomonadati</taxon>
        <taxon>Pseudomonadota</taxon>
        <taxon>Alphaproteobacteria</taxon>
        <taxon>Rhodobacterales</taxon>
        <taxon>Paracoccaceae</taxon>
        <taxon>Rhodovulum</taxon>
    </lineage>
</organism>
<dbReference type="RefSeq" id="WP_132465873.1">
    <property type="nucleotide sequence ID" value="NZ_SLXP01000018.1"/>
</dbReference>
<feature type="domain" description="HpcH/HpaI aldolase/citrate lyase" evidence="8">
    <location>
        <begin position="18"/>
        <end position="243"/>
    </location>
</feature>
<dbReference type="Pfam" id="PF03328">
    <property type="entry name" value="HpcH_HpaI"/>
    <property type="match status" value="1"/>
</dbReference>
<dbReference type="PANTHER" id="PTHR30502:SF0">
    <property type="entry name" value="PHOSPHOENOLPYRUVATE CARBOXYLASE FAMILY PROTEIN"/>
    <property type="match status" value="1"/>
</dbReference>
<evidence type="ECO:0000313" key="10">
    <source>
        <dbReference type="Proteomes" id="UP000294835"/>
    </source>
</evidence>
<dbReference type="Proteomes" id="UP000294835">
    <property type="component" value="Unassembled WGS sequence"/>
</dbReference>
<sequence length="253" mass="27304">MENLKYQFKARLRAGRQQIGIWNAIPSPIIAETLAASGYDWILIDTEHGPMEVTDALSSLQATAGYPDCAPVVRVAINDWVLIKRHLDQGAQTLMIPYVQSRADAEAAVRAMRYPPRGVRGVAGVTRASRFGLIADYIARAEEELCLIVQVETRDALERLEEIATADGVDAVFIGPADLAASMGYPGNADHPKVVAAIEGAIERLKTVGLPSGILTLDPDFAQHSMKLGTRFTALTIDVALLARGAAALRARF</sequence>
<evidence type="ECO:0000256" key="6">
    <source>
        <dbReference type="ARBA" id="ARBA00045074"/>
    </source>
</evidence>
<comment type="catalytic activity">
    <reaction evidence="6">
        <text>D-glyceraldehyde + pyruvate = 2-dehydro-3-deoxy-L-galactonate</text>
        <dbReference type="Rhea" id="RHEA:80055"/>
        <dbReference type="ChEBI" id="CHEBI:15361"/>
        <dbReference type="ChEBI" id="CHEBI:17378"/>
        <dbReference type="ChEBI" id="CHEBI:75545"/>
    </reaction>
</comment>
<dbReference type="PANTHER" id="PTHR30502">
    <property type="entry name" value="2-KETO-3-DEOXY-L-RHAMNONATE ALDOLASE"/>
    <property type="match status" value="1"/>
</dbReference>
<dbReference type="GO" id="GO:0046872">
    <property type="term" value="F:metal ion binding"/>
    <property type="evidence" value="ECO:0007669"/>
    <property type="project" value="UniProtKB-KW"/>
</dbReference>
<proteinExistence type="inferred from homology"/>
<evidence type="ECO:0000256" key="7">
    <source>
        <dbReference type="ARBA" id="ARBA00068169"/>
    </source>
</evidence>
<dbReference type="EMBL" id="SLXP01000018">
    <property type="protein sequence ID" value="TCP38749.1"/>
    <property type="molecule type" value="Genomic_DNA"/>
</dbReference>
<accession>A0A4R2PSB9</accession>
<protein>
    <recommendedName>
        <fullName evidence="7">Hydroxypyruvate/pyruvate aldolase</fullName>
    </recommendedName>
</protein>
<dbReference type="GO" id="GO:0016832">
    <property type="term" value="F:aldehyde-lyase activity"/>
    <property type="evidence" value="ECO:0007669"/>
    <property type="project" value="UniProtKB-ARBA"/>
</dbReference>
<gene>
    <name evidence="9" type="ORF">EV662_11850</name>
</gene>
<keyword evidence="10" id="KW-1185">Reference proteome</keyword>
<evidence type="ECO:0000256" key="3">
    <source>
        <dbReference type="ARBA" id="ARBA00022723"/>
    </source>
</evidence>
<keyword evidence="5" id="KW-0670">Pyruvate</keyword>
<evidence type="ECO:0000256" key="1">
    <source>
        <dbReference type="ARBA" id="ARBA00001968"/>
    </source>
</evidence>
<evidence type="ECO:0000259" key="8">
    <source>
        <dbReference type="Pfam" id="PF03328"/>
    </source>
</evidence>
<comment type="caution">
    <text evidence="9">The sequence shown here is derived from an EMBL/GenBank/DDBJ whole genome shotgun (WGS) entry which is preliminary data.</text>
</comment>
<comment type="similarity">
    <text evidence="2">Belongs to the HpcH/HpaI aldolase family.</text>
</comment>
<dbReference type="SUPFAM" id="SSF51621">
    <property type="entry name" value="Phosphoenolpyruvate/pyruvate domain"/>
    <property type="match status" value="1"/>
</dbReference>